<dbReference type="InterPro" id="IPR006664">
    <property type="entry name" value="OMP_bac"/>
</dbReference>
<evidence type="ECO:0000256" key="4">
    <source>
        <dbReference type="PROSITE-ProRule" id="PRU00473"/>
    </source>
</evidence>
<name>A0A1G5SCU7_9PROT</name>
<gene>
    <name evidence="6" type="ORF">NSMM_330044</name>
</gene>
<organism evidence="6 7">
    <name type="scientific">Nitrosomonas mobilis</name>
    <dbReference type="NCBI Taxonomy" id="51642"/>
    <lineage>
        <taxon>Bacteria</taxon>
        <taxon>Pseudomonadati</taxon>
        <taxon>Pseudomonadota</taxon>
        <taxon>Betaproteobacteria</taxon>
        <taxon>Nitrosomonadales</taxon>
        <taxon>Nitrosomonadaceae</taxon>
        <taxon>Nitrosomonas</taxon>
    </lineage>
</organism>
<dbReference type="PROSITE" id="PS51123">
    <property type="entry name" value="OMPA_2"/>
    <property type="match status" value="1"/>
</dbReference>
<dbReference type="GO" id="GO:0009279">
    <property type="term" value="C:cell outer membrane"/>
    <property type="evidence" value="ECO:0007669"/>
    <property type="project" value="UniProtKB-SubCell"/>
</dbReference>
<comment type="subcellular location">
    <subcellularLocation>
        <location evidence="1">Cell outer membrane</location>
    </subcellularLocation>
</comment>
<evidence type="ECO:0000313" key="7">
    <source>
        <dbReference type="Proteomes" id="UP000198729"/>
    </source>
</evidence>
<reference evidence="6 7" key="1">
    <citation type="submission" date="2016-10" db="EMBL/GenBank/DDBJ databases">
        <authorList>
            <person name="de Groot N.N."/>
        </authorList>
    </citation>
    <scope>NUCLEOTIDE SEQUENCE [LARGE SCALE GENOMIC DNA]</scope>
    <source>
        <strain evidence="6">1</strain>
    </source>
</reference>
<dbReference type="InterPro" id="IPR006665">
    <property type="entry name" value="OmpA-like"/>
</dbReference>
<keyword evidence="7" id="KW-1185">Reference proteome</keyword>
<dbReference type="RefSeq" id="WP_090284954.1">
    <property type="nucleotide sequence ID" value="NZ_FMWO01000040.1"/>
</dbReference>
<dbReference type="SUPFAM" id="SSF103088">
    <property type="entry name" value="OmpA-like"/>
    <property type="match status" value="1"/>
</dbReference>
<dbReference type="STRING" id="51642.NSMM_330044"/>
<keyword evidence="3" id="KW-0998">Cell outer membrane</keyword>
<evidence type="ECO:0000256" key="3">
    <source>
        <dbReference type="ARBA" id="ARBA00023237"/>
    </source>
</evidence>
<dbReference type="Gene3D" id="3.30.1330.60">
    <property type="entry name" value="OmpA-like domain"/>
    <property type="match status" value="1"/>
</dbReference>
<accession>A0A1G5SCU7</accession>
<dbReference type="EMBL" id="FMWO01000040">
    <property type="protein sequence ID" value="SCZ85024.1"/>
    <property type="molecule type" value="Genomic_DNA"/>
</dbReference>
<dbReference type="Proteomes" id="UP000198729">
    <property type="component" value="Unassembled WGS sequence"/>
</dbReference>
<evidence type="ECO:0000259" key="5">
    <source>
        <dbReference type="PROSITE" id="PS51123"/>
    </source>
</evidence>
<evidence type="ECO:0000256" key="2">
    <source>
        <dbReference type="ARBA" id="ARBA00023136"/>
    </source>
</evidence>
<dbReference type="OrthoDB" id="8526422at2"/>
<dbReference type="InterPro" id="IPR050330">
    <property type="entry name" value="Bact_OuterMem_StrucFunc"/>
</dbReference>
<dbReference type="InterPro" id="IPR036737">
    <property type="entry name" value="OmpA-like_sf"/>
</dbReference>
<protein>
    <recommendedName>
        <fullName evidence="5">OmpA-like domain-containing protein</fullName>
    </recommendedName>
</protein>
<proteinExistence type="predicted"/>
<feature type="domain" description="OmpA-like" evidence="5">
    <location>
        <begin position="79"/>
        <end position="191"/>
    </location>
</feature>
<dbReference type="PANTHER" id="PTHR30329">
    <property type="entry name" value="STATOR ELEMENT OF FLAGELLAR MOTOR COMPLEX"/>
    <property type="match status" value="1"/>
</dbReference>
<dbReference type="AlphaFoldDB" id="A0A1G5SCU7"/>
<dbReference type="PROSITE" id="PS51257">
    <property type="entry name" value="PROKAR_LIPOPROTEIN"/>
    <property type="match status" value="1"/>
</dbReference>
<sequence>MQKLSVIILGSMLIACAGQPKQEPQVLIEQPPKKFYEIAWFDNDWRICEVGINCLRPTRKSPIQTISLTAMSGNTTKPDIQSDSPRKIVLRFHFDEADSTDIGDLEALLTTLPETDRILIEGYTDSIGEEEYNKKLAGWRAEWVATWIRSRGIRNPLEIRARGGCCYLTDNQTEKGRAENRRVEVSVIKGKQ</sequence>
<dbReference type="PANTHER" id="PTHR30329:SF21">
    <property type="entry name" value="LIPOPROTEIN YIAD-RELATED"/>
    <property type="match status" value="1"/>
</dbReference>
<evidence type="ECO:0000256" key="1">
    <source>
        <dbReference type="ARBA" id="ARBA00004442"/>
    </source>
</evidence>
<dbReference type="Pfam" id="PF00691">
    <property type="entry name" value="OmpA"/>
    <property type="match status" value="1"/>
</dbReference>
<dbReference type="CDD" id="cd07185">
    <property type="entry name" value="OmpA_C-like"/>
    <property type="match status" value="1"/>
</dbReference>
<keyword evidence="2 4" id="KW-0472">Membrane</keyword>
<evidence type="ECO:0000313" key="6">
    <source>
        <dbReference type="EMBL" id="SCZ85024.1"/>
    </source>
</evidence>
<dbReference type="PRINTS" id="PR01021">
    <property type="entry name" value="OMPADOMAIN"/>
</dbReference>